<dbReference type="PANTHER" id="PTHR43463:SF1">
    <property type="entry name" value="NICOTINATE-NUCLEOTIDE--DIMETHYLBENZIMIDAZOLE PHOSPHORIBOSYLTRANSFERASE"/>
    <property type="match status" value="1"/>
</dbReference>
<organism evidence="10 11">
    <name type="scientific">Acetonema longum DSM 6540</name>
    <dbReference type="NCBI Taxonomy" id="1009370"/>
    <lineage>
        <taxon>Bacteria</taxon>
        <taxon>Bacillati</taxon>
        <taxon>Bacillota</taxon>
        <taxon>Negativicutes</taxon>
        <taxon>Acetonemataceae</taxon>
        <taxon>Acetonema</taxon>
    </lineage>
</organism>
<keyword evidence="6" id="KW-0328">Glycosyltransferase</keyword>
<evidence type="ECO:0000256" key="7">
    <source>
        <dbReference type="ARBA" id="ARBA00022679"/>
    </source>
</evidence>
<dbReference type="Gene3D" id="1.10.1610.10">
    <property type="match status" value="1"/>
</dbReference>
<dbReference type="EMBL" id="AFGF01000050">
    <property type="protein sequence ID" value="EGO64762.1"/>
    <property type="molecule type" value="Genomic_DNA"/>
</dbReference>
<name>F7NH31_9FIRM</name>
<dbReference type="InterPro" id="IPR003200">
    <property type="entry name" value="Nict_dMeBzImd_PRibTrfase"/>
</dbReference>
<dbReference type="STRING" id="1009370.ALO_06873"/>
<evidence type="ECO:0000256" key="9">
    <source>
        <dbReference type="ARBA" id="ARBA00047340"/>
    </source>
</evidence>
<dbReference type="Pfam" id="PF02277">
    <property type="entry name" value="DBI_PRT"/>
    <property type="match status" value="1"/>
</dbReference>
<gene>
    <name evidence="10" type="ORF">ALO_06873</name>
</gene>
<dbReference type="Proteomes" id="UP000003240">
    <property type="component" value="Unassembled WGS sequence"/>
</dbReference>
<comment type="pathway">
    <text evidence="1">Nucleoside biosynthesis; alpha-ribazole biosynthesis; alpha-ribazole from 5,6-dimethylbenzimidazole: step 1/2.</text>
</comment>
<evidence type="ECO:0000256" key="5">
    <source>
        <dbReference type="ARBA" id="ARBA00022573"/>
    </source>
</evidence>
<evidence type="ECO:0000256" key="8">
    <source>
        <dbReference type="ARBA" id="ARBA00030686"/>
    </source>
</evidence>
<dbReference type="InterPro" id="IPR023195">
    <property type="entry name" value="Nict_dMeBzImd_PRibTrfase_N"/>
</dbReference>
<proteinExistence type="inferred from homology"/>
<keyword evidence="7 10" id="KW-0808">Transferase</keyword>
<keyword evidence="11" id="KW-1185">Reference proteome</keyword>
<dbReference type="Gene3D" id="3.40.50.10210">
    <property type="match status" value="1"/>
</dbReference>
<protein>
    <recommendedName>
        <fullName evidence="4">Nicotinate-nucleotide--dimethylbenzimidazole phosphoribosyltransferase</fullName>
        <ecNumber evidence="3">2.4.2.21</ecNumber>
    </recommendedName>
    <alternativeName>
        <fullName evidence="8">N(1)-alpha-phosphoribosyltransferase</fullName>
    </alternativeName>
</protein>
<dbReference type="InterPro" id="IPR036087">
    <property type="entry name" value="Nict_dMeBzImd_PRibTrfase_sf"/>
</dbReference>
<dbReference type="eggNOG" id="COG2038">
    <property type="taxonomic scope" value="Bacteria"/>
</dbReference>
<evidence type="ECO:0000256" key="1">
    <source>
        <dbReference type="ARBA" id="ARBA00005049"/>
    </source>
</evidence>
<dbReference type="GO" id="GO:0009236">
    <property type="term" value="P:cobalamin biosynthetic process"/>
    <property type="evidence" value="ECO:0007669"/>
    <property type="project" value="UniProtKB-KW"/>
</dbReference>
<evidence type="ECO:0000256" key="3">
    <source>
        <dbReference type="ARBA" id="ARBA00011991"/>
    </source>
</evidence>
<comment type="similarity">
    <text evidence="2">Belongs to the CobT family.</text>
</comment>
<reference evidence="10 11" key="1">
    <citation type="journal article" date="2011" name="EMBO J.">
        <title>Structural diversity of bacterial flagellar motors.</title>
        <authorList>
            <person name="Chen S."/>
            <person name="Beeby M."/>
            <person name="Murphy G.E."/>
            <person name="Leadbetter J.R."/>
            <person name="Hendrixson D.R."/>
            <person name="Briegel A."/>
            <person name="Li Z."/>
            <person name="Shi J."/>
            <person name="Tocheva E.I."/>
            <person name="Muller A."/>
            <person name="Dobro M.J."/>
            <person name="Jensen G.J."/>
        </authorList>
    </citation>
    <scope>NUCLEOTIDE SEQUENCE [LARGE SCALE GENOMIC DNA]</scope>
    <source>
        <strain evidence="10 11">DSM 6540</strain>
    </source>
</reference>
<keyword evidence="5" id="KW-0169">Cobalamin biosynthesis</keyword>
<evidence type="ECO:0000256" key="6">
    <source>
        <dbReference type="ARBA" id="ARBA00022676"/>
    </source>
</evidence>
<dbReference type="CDD" id="cd02439">
    <property type="entry name" value="DMB-PRT_CobT"/>
    <property type="match status" value="1"/>
</dbReference>
<evidence type="ECO:0000256" key="4">
    <source>
        <dbReference type="ARBA" id="ARBA00015486"/>
    </source>
</evidence>
<dbReference type="PANTHER" id="PTHR43463">
    <property type="entry name" value="NICOTINATE-NUCLEOTIDE--DIMETHYLBENZIMIDAZOLE PHOSPHORIBOSYLTRANSFERASE"/>
    <property type="match status" value="1"/>
</dbReference>
<comment type="catalytic activity">
    <reaction evidence="9">
        <text>5,6-dimethylbenzimidazole + nicotinate beta-D-ribonucleotide = alpha-ribazole 5'-phosphate + nicotinate + H(+)</text>
        <dbReference type="Rhea" id="RHEA:11196"/>
        <dbReference type="ChEBI" id="CHEBI:15378"/>
        <dbReference type="ChEBI" id="CHEBI:15890"/>
        <dbReference type="ChEBI" id="CHEBI:32544"/>
        <dbReference type="ChEBI" id="CHEBI:57502"/>
        <dbReference type="ChEBI" id="CHEBI:57918"/>
        <dbReference type="EC" id="2.4.2.21"/>
    </reaction>
</comment>
<comment type="caution">
    <text evidence="10">The sequence shown here is derived from an EMBL/GenBank/DDBJ whole genome shotgun (WGS) entry which is preliminary data.</text>
</comment>
<dbReference type="UniPathway" id="UPA00061">
    <property type="reaction ID" value="UER00516"/>
</dbReference>
<dbReference type="AlphaFoldDB" id="F7NH31"/>
<dbReference type="SUPFAM" id="SSF52733">
    <property type="entry name" value="Nicotinate mononucleotide:5,6-dimethylbenzimidazole phosphoribosyltransferase (CobT)"/>
    <property type="match status" value="1"/>
</dbReference>
<evidence type="ECO:0000313" key="10">
    <source>
        <dbReference type="EMBL" id="EGO64762.1"/>
    </source>
</evidence>
<evidence type="ECO:0000256" key="2">
    <source>
        <dbReference type="ARBA" id="ARBA00007110"/>
    </source>
</evidence>
<accession>F7NH31</accession>
<dbReference type="GO" id="GO:0008939">
    <property type="term" value="F:nicotinate-nucleotide-dimethylbenzimidazole phosphoribosyltransferase activity"/>
    <property type="evidence" value="ECO:0007669"/>
    <property type="project" value="UniProtKB-EC"/>
</dbReference>
<dbReference type="EC" id="2.4.2.21" evidence="3"/>
<sequence>MAVICPRVRAMPEGWEIKEKPSLFGWVFLRAIPKRGMDMDYEQAVDQLINGAAKPPGSLGLLEKYLRKVLLAWGGLEREVRPHHLIFAADNGVVTEGVVNYPAEITYLQAQNMVDGRATISCFCSGSGIPYTVVDVGTKHQEAAGINRKVALGTKNFMQQEAMSPGEFRQAWETGREMVRSSVEQGYNLLSFGEMGIGNTTTSAAVLHALSGILPEFVVGYGASPGNEETLKRKRLVVAKGVERHRETMKTVEDILRCVGGFDIVAICAAMVECARVKTPFVIDGFITAVAYVCAARMQRETEKFAIPSHLSKEPGMAYALLLGNIRAEDVPIRADMALGEGTGAVLMVSILKNMVYAIFHTARLDDFELSAAVPPATAAV</sequence>
<evidence type="ECO:0000313" key="11">
    <source>
        <dbReference type="Proteomes" id="UP000003240"/>
    </source>
</evidence>